<comment type="caution">
    <text evidence="1">The sequence shown here is derived from an EMBL/GenBank/DDBJ whole genome shotgun (WGS) entry which is preliminary data.</text>
</comment>
<accession>A0ACB9IT48</accession>
<reference evidence="1 2" key="2">
    <citation type="journal article" date="2022" name="Mol. Ecol. Resour.">
        <title>The genomes of chicory, endive, great burdock and yacon provide insights into Asteraceae paleo-polyploidization history and plant inulin production.</title>
        <authorList>
            <person name="Fan W."/>
            <person name="Wang S."/>
            <person name="Wang H."/>
            <person name="Wang A."/>
            <person name="Jiang F."/>
            <person name="Liu H."/>
            <person name="Zhao H."/>
            <person name="Xu D."/>
            <person name="Zhang Y."/>
        </authorList>
    </citation>
    <scope>NUCLEOTIDE SEQUENCE [LARGE SCALE GENOMIC DNA]</scope>
    <source>
        <strain evidence="2">cv. Yunnan</strain>
        <tissue evidence="1">Leaves</tissue>
    </source>
</reference>
<evidence type="ECO:0000313" key="2">
    <source>
        <dbReference type="Proteomes" id="UP001056120"/>
    </source>
</evidence>
<sequence>MLSTQSINPSLLFFGKSLRPCVIVSSLSARDKERERVWTPEWEMATGRCSSVVILVRRFFCWVELEDRENSAGSN</sequence>
<proteinExistence type="predicted"/>
<dbReference type="EMBL" id="CM042024">
    <property type="protein sequence ID" value="KAI3811267.1"/>
    <property type="molecule type" value="Genomic_DNA"/>
</dbReference>
<gene>
    <name evidence="1" type="ORF">L1987_20986</name>
</gene>
<protein>
    <submittedName>
        <fullName evidence="1">Uncharacterized protein</fullName>
    </submittedName>
</protein>
<evidence type="ECO:0000313" key="1">
    <source>
        <dbReference type="EMBL" id="KAI3811267.1"/>
    </source>
</evidence>
<reference evidence="2" key="1">
    <citation type="journal article" date="2022" name="Mol. Ecol. Resour.">
        <title>The genomes of chicory, endive, great burdock and yacon provide insights into Asteraceae palaeo-polyploidization history and plant inulin production.</title>
        <authorList>
            <person name="Fan W."/>
            <person name="Wang S."/>
            <person name="Wang H."/>
            <person name="Wang A."/>
            <person name="Jiang F."/>
            <person name="Liu H."/>
            <person name="Zhao H."/>
            <person name="Xu D."/>
            <person name="Zhang Y."/>
        </authorList>
    </citation>
    <scope>NUCLEOTIDE SEQUENCE [LARGE SCALE GENOMIC DNA]</scope>
    <source>
        <strain evidence="2">cv. Yunnan</strain>
    </source>
</reference>
<name>A0ACB9IT48_9ASTR</name>
<dbReference type="Proteomes" id="UP001056120">
    <property type="component" value="Linkage Group LG07"/>
</dbReference>
<keyword evidence="2" id="KW-1185">Reference proteome</keyword>
<organism evidence="1 2">
    <name type="scientific">Smallanthus sonchifolius</name>
    <dbReference type="NCBI Taxonomy" id="185202"/>
    <lineage>
        <taxon>Eukaryota</taxon>
        <taxon>Viridiplantae</taxon>
        <taxon>Streptophyta</taxon>
        <taxon>Embryophyta</taxon>
        <taxon>Tracheophyta</taxon>
        <taxon>Spermatophyta</taxon>
        <taxon>Magnoliopsida</taxon>
        <taxon>eudicotyledons</taxon>
        <taxon>Gunneridae</taxon>
        <taxon>Pentapetalae</taxon>
        <taxon>asterids</taxon>
        <taxon>campanulids</taxon>
        <taxon>Asterales</taxon>
        <taxon>Asteraceae</taxon>
        <taxon>Asteroideae</taxon>
        <taxon>Heliantheae alliance</taxon>
        <taxon>Millerieae</taxon>
        <taxon>Smallanthus</taxon>
    </lineage>
</organism>